<dbReference type="AlphaFoldDB" id="A0AAV4RWF6"/>
<comment type="caution">
    <text evidence="1">The sequence shown here is derived from an EMBL/GenBank/DDBJ whole genome shotgun (WGS) entry which is preliminary data.</text>
</comment>
<keyword evidence="2" id="KW-1185">Reference proteome</keyword>
<proteinExistence type="predicted"/>
<dbReference type="EMBL" id="BPLR01008569">
    <property type="protein sequence ID" value="GIY25702.1"/>
    <property type="molecule type" value="Genomic_DNA"/>
</dbReference>
<evidence type="ECO:0000313" key="2">
    <source>
        <dbReference type="Proteomes" id="UP001054945"/>
    </source>
</evidence>
<accession>A0AAV4RWF6</accession>
<sequence>MCYLPLGRLDLFRNSTLRRIQQGRACYTNQHAILICNEKPSKVDSWVFKQSFSSSVSEHFLAYNLNAPIANDFWGGLICYLALVPQACWDCLSPIDCWGFEKCKSPLELLDLSLDSIWHPLS</sequence>
<dbReference type="Proteomes" id="UP001054945">
    <property type="component" value="Unassembled WGS sequence"/>
</dbReference>
<organism evidence="1 2">
    <name type="scientific">Caerostris extrusa</name>
    <name type="common">Bark spider</name>
    <name type="synonym">Caerostris bankana</name>
    <dbReference type="NCBI Taxonomy" id="172846"/>
    <lineage>
        <taxon>Eukaryota</taxon>
        <taxon>Metazoa</taxon>
        <taxon>Ecdysozoa</taxon>
        <taxon>Arthropoda</taxon>
        <taxon>Chelicerata</taxon>
        <taxon>Arachnida</taxon>
        <taxon>Araneae</taxon>
        <taxon>Araneomorphae</taxon>
        <taxon>Entelegynae</taxon>
        <taxon>Araneoidea</taxon>
        <taxon>Araneidae</taxon>
        <taxon>Caerostris</taxon>
    </lineage>
</organism>
<gene>
    <name evidence="1" type="ORF">CEXT_583961</name>
</gene>
<name>A0AAV4RWF6_CAEEX</name>
<protein>
    <submittedName>
        <fullName evidence="1">Uncharacterized protein</fullName>
    </submittedName>
</protein>
<evidence type="ECO:0000313" key="1">
    <source>
        <dbReference type="EMBL" id="GIY25702.1"/>
    </source>
</evidence>
<reference evidence="1 2" key="1">
    <citation type="submission" date="2021-06" db="EMBL/GenBank/DDBJ databases">
        <title>Caerostris extrusa draft genome.</title>
        <authorList>
            <person name="Kono N."/>
            <person name="Arakawa K."/>
        </authorList>
    </citation>
    <scope>NUCLEOTIDE SEQUENCE [LARGE SCALE GENOMIC DNA]</scope>
</reference>